<accession>A0A0T5ZYC0</accession>
<evidence type="ECO:0000259" key="7">
    <source>
        <dbReference type="Pfam" id="PF13480"/>
    </source>
</evidence>
<dbReference type="Gene3D" id="3.40.630.30">
    <property type="match status" value="2"/>
</dbReference>
<evidence type="ECO:0000256" key="6">
    <source>
        <dbReference type="ARBA" id="ARBA00023316"/>
    </source>
</evidence>
<organism evidence="8 9">
    <name type="scientific">candidate division WWE3 bacterium CSP1-7</name>
    <dbReference type="NCBI Taxonomy" id="1576480"/>
    <lineage>
        <taxon>Bacteria</taxon>
        <taxon>Katanobacteria</taxon>
    </lineage>
</organism>
<dbReference type="InterPro" id="IPR003447">
    <property type="entry name" value="FEMABX"/>
</dbReference>
<dbReference type="Pfam" id="PF02388">
    <property type="entry name" value="FemAB"/>
    <property type="match status" value="1"/>
</dbReference>
<keyword evidence="5" id="KW-0012">Acyltransferase</keyword>
<reference evidence="8 9" key="1">
    <citation type="submission" date="2015-05" db="EMBL/GenBank/DDBJ databases">
        <title>Critical biogeochemical functions in the subsurface are associated with bacteria from new phyla and little studied lineages.</title>
        <authorList>
            <person name="Hug L.A."/>
            <person name="Thomas B.C."/>
            <person name="Sharon I."/>
            <person name="Brown C.T."/>
            <person name="Sharma R."/>
            <person name="Hettich R.L."/>
            <person name="Wilkins M.J."/>
            <person name="Williams K.H."/>
            <person name="Singh A."/>
            <person name="Banfield J.F."/>
        </authorList>
    </citation>
    <scope>NUCLEOTIDE SEQUENCE [LARGE SCALE GENOMIC DNA]</scope>
    <source>
        <strain evidence="8">CSP1-7</strain>
    </source>
</reference>
<keyword evidence="3" id="KW-0133">Cell shape</keyword>
<dbReference type="PANTHER" id="PTHR36174:SF1">
    <property type="entry name" value="LIPID II:GLYCINE GLYCYLTRANSFERASE"/>
    <property type="match status" value="1"/>
</dbReference>
<evidence type="ECO:0000256" key="5">
    <source>
        <dbReference type="ARBA" id="ARBA00023315"/>
    </source>
</evidence>
<dbReference type="PANTHER" id="PTHR36174">
    <property type="entry name" value="LIPID II:GLYCINE GLYCYLTRANSFERASE"/>
    <property type="match status" value="1"/>
</dbReference>
<dbReference type="InterPro" id="IPR016181">
    <property type="entry name" value="Acyl_CoA_acyltransferase"/>
</dbReference>
<dbReference type="STRING" id="1576480.XU08_C0001G0204"/>
<keyword evidence="6" id="KW-0961">Cell wall biogenesis/degradation</keyword>
<gene>
    <name evidence="8" type="ORF">XU08_C0001G0204</name>
</gene>
<keyword evidence="4" id="KW-0573">Peptidoglycan synthesis</keyword>
<feature type="domain" description="BioF2-like acetyltransferase" evidence="7">
    <location>
        <begin position="154"/>
        <end position="281"/>
    </location>
</feature>
<dbReference type="InterPro" id="IPR050644">
    <property type="entry name" value="PG_Glycine_Bridge_Synth"/>
</dbReference>
<dbReference type="SUPFAM" id="SSF55729">
    <property type="entry name" value="Acyl-CoA N-acyltransferases (Nat)"/>
    <property type="match status" value="2"/>
</dbReference>
<protein>
    <submittedName>
        <fullName evidence="8">Uncharacterized protein involved in methicillin resistance</fullName>
    </submittedName>
</protein>
<dbReference type="PROSITE" id="PS51191">
    <property type="entry name" value="FEMABX"/>
    <property type="match status" value="1"/>
</dbReference>
<evidence type="ECO:0000256" key="2">
    <source>
        <dbReference type="ARBA" id="ARBA00022679"/>
    </source>
</evidence>
<evidence type="ECO:0000313" key="8">
    <source>
        <dbReference type="EMBL" id="KRT67794.1"/>
    </source>
</evidence>
<evidence type="ECO:0000256" key="1">
    <source>
        <dbReference type="ARBA" id="ARBA00009943"/>
    </source>
</evidence>
<keyword evidence="2" id="KW-0808">Transferase</keyword>
<dbReference type="AlphaFoldDB" id="A0A0T5ZYC0"/>
<comment type="caution">
    <text evidence="8">The sequence shown here is derived from an EMBL/GenBank/DDBJ whole genome shotgun (WGS) entry which is preliminary data.</text>
</comment>
<dbReference type="Proteomes" id="UP000051297">
    <property type="component" value="Unassembled WGS sequence"/>
</dbReference>
<proteinExistence type="inferred from homology"/>
<evidence type="ECO:0000256" key="4">
    <source>
        <dbReference type="ARBA" id="ARBA00022984"/>
    </source>
</evidence>
<evidence type="ECO:0000313" key="9">
    <source>
        <dbReference type="Proteomes" id="UP000051297"/>
    </source>
</evidence>
<dbReference type="GO" id="GO:0008360">
    <property type="term" value="P:regulation of cell shape"/>
    <property type="evidence" value="ECO:0007669"/>
    <property type="project" value="UniProtKB-KW"/>
</dbReference>
<name>A0A0T5ZYC0_UNCKA</name>
<comment type="similarity">
    <text evidence="1">Belongs to the FemABX family.</text>
</comment>
<dbReference type="InterPro" id="IPR038740">
    <property type="entry name" value="BioF2-like_GNAT_dom"/>
</dbReference>
<dbReference type="EMBL" id="LDXK01000001">
    <property type="protein sequence ID" value="KRT67794.1"/>
    <property type="molecule type" value="Genomic_DNA"/>
</dbReference>
<dbReference type="GO" id="GO:0009252">
    <property type="term" value="P:peptidoglycan biosynthetic process"/>
    <property type="evidence" value="ECO:0007669"/>
    <property type="project" value="UniProtKB-KW"/>
</dbReference>
<sequence length="337" mass="39271">MEIKEILEERSWEEFLTRQPHTSFLQSWAWGEFQDKLGLSHHRFGTYQGGALDGICQALVGRRKLGSFVYVPRGPILKSFESGRAQETLKYLRNFAAGEKVDYLRVEPHWEANLDIEELFREEGYRRAQVVTSQAGGVSLLLDLSLSEEDLLAQMRKTTRYLVRSAEGLGMEIHRSADPRKMEEFHRLMGVAKRRQNFVPQARRYLQAQFETLAPRGIAELVWANYQGDVLSAAITFSYGDTVTYVHDASVRSNVPISYFLLWEIIKEAKKDGYRYFDFWGIAPNDDPRHPWYDYSLFKKGFGGYQVDYTGVWDYPLTPKYWAVFGAEKIRRLVRRY</sequence>
<dbReference type="GO" id="GO:0071555">
    <property type="term" value="P:cell wall organization"/>
    <property type="evidence" value="ECO:0007669"/>
    <property type="project" value="UniProtKB-KW"/>
</dbReference>
<dbReference type="Pfam" id="PF13480">
    <property type="entry name" value="Acetyltransf_6"/>
    <property type="match status" value="1"/>
</dbReference>
<evidence type="ECO:0000256" key="3">
    <source>
        <dbReference type="ARBA" id="ARBA00022960"/>
    </source>
</evidence>
<dbReference type="GO" id="GO:0016755">
    <property type="term" value="F:aminoacyltransferase activity"/>
    <property type="evidence" value="ECO:0007669"/>
    <property type="project" value="InterPro"/>
</dbReference>